<evidence type="ECO:0000256" key="3">
    <source>
        <dbReference type="ARBA" id="ARBA00022692"/>
    </source>
</evidence>
<comment type="subcellular location">
    <subcellularLocation>
        <location evidence="1">Cell membrane</location>
        <topology evidence="1">Multi-pass membrane protein</topology>
    </subcellularLocation>
</comment>
<sequence>MLTRKMLRDVWKSKTSFLAIFLLMLMGCYIFSGISSEYQGMQKSLDTFMKECDMAEATVMAESFPKQYSQDIQAQEVMSLSAYFQDHDDTSLDVHIIKENKISKIKIIEGKPFDTTSDGVWLDERFAKAHHLQVNDTITFTMQSKPITKKILALVLTPENIYQVKDNAMVADHIHNGFLYMNTSHVPFPFTPTKVLVKSNREDLKDALLKDFDGKSAYITMRKDNPNYSMLQDEIHQHKELGMIFSITFLSIALLVSITTIHRLLNQQTSIIAILKALGFHKTRLYLHYAAHGTLISFCGAMIGCILGTLTFSSITYPFMNEIYTLPKLTASSIMFTYALPCLCAGLSFVIALCITHQHLRYPAAMILSNRHTKRMHAIHLPKIFQRASFITQWNIKDITRNPLRSIMSIFGVIGCTALLIGAFGMYTTMTHLTTWTFEKLQTYDCKINGNFDQDTINTLQQAMDGDEVMHTYMDIKTNGKTDQLLLTALSNTRYQRLATDTDTFIHLTNGVAISKNIADQYHLKQGDVLIWKPSSISTWQTNRIEAILRTPMEQGVTIMKSQMLKQHLPYHANAIIGQVPAKAYLQSSQITSIQYREDMEKNLDTMMDATMMMISVFMIAAVLLGSVILYNLGTLSYMERYHELATLKVLGFQSTALRKIMLQQNFWLTFMGICLGIFEGYWLLSFMLGTVQNSMDVILYLPVYVVILACGGTLLLSILIIFIVSKKVTCIDMVSALKSEY</sequence>
<dbReference type="RefSeq" id="WP_158552168.1">
    <property type="nucleotide sequence ID" value="NZ_JAKVPQ010000004.1"/>
</dbReference>
<protein>
    <submittedName>
        <fullName evidence="8">ABC transporter permease</fullName>
    </submittedName>
</protein>
<evidence type="ECO:0000256" key="2">
    <source>
        <dbReference type="ARBA" id="ARBA00022475"/>
    </source>
</evidence>
<dbReference type="EMBL" id="JAKVPQ010000004">
    <property type="protein sequence ID" value="MCH4284940.1"/>
    <property type="molecule type" value="Genomic_DNA"/>
</dbReference>
<accession>A0ABS9R5L1</accession>
<proteinExistence type="predicted"/>
<evidence type="ECO:0000259" key="7">
    <source>
        <dbReference type="Pfam" id="PF02687"/>
    </source>
</evidence>
<dbReference type="PANTHER" id="PTHR30287">
    <property type="entry name" value="MEMBRANE COMPONENT OF PREDICTED ABC SUPERFAMILY METABOLITE UPTAKE TRANSPORTER"/>
    <property type="match status" value="1"/>
</dbReference>
<keyword evidence="4 6" id="KW-1133">Transmembrane helix</keyword>
<feature type="transmembrane region" description="Helical" evidence="6">
    <location>
        <begin position="241"/>
        <end position="265"/>
    </location>
</feature>
<keyword evidence="9" id="KW-1185">Reference proteome</keyword>
<reference evidence="8 9" key="1">
    <citation type="submission" date="2022-02" db="EMBL/GenBank/DDBJ databases">
        <title>Genome of Erysipelotrichaceae sp. nov. NSJ-176 isolated from human feces.</title>
        <authorList>
            <person name="Abdugheni R."/>
        </authorList>
    </citation>
    <scope>NUCLEOTIDE SEQUENCE [LARGE SCALE GENOMIC DNA]</scope>
    <source>
        <strain evidence="8 9">NSJ-176</strain>
    </source>
</reference>
<evidence type="ECO:0000256" key="6">
    <source>
        <dbReference type="SAM" id="Phobius"/>
    </source>
</evidence>
<feature type="transmembrane region" description="Helical" evidence="6">
    <location>
        <begin position="610"/>
        <end position="633"/>
    </location>
</feature>
<dbReference type="Pfam" id="PF02687">
    <property type="entry name" value="FtsX"/>
    <property type="match status" value="2"/>
</dbReference>
<feature type="transmembrane region" description="Helical" evidence="6">
    <location>
        <begin position="667"/>
        <end position="686"/>
    </location>
</feature>
<feature type="transmembrane region" description="Helical" evidence="6">
    <location>
        <begin position="335"/>
        <end position="356"/>
    </location>
</feature>
<dbReference type="PANTHER" id="PTHR30287:SF1">
    <property type="entry name" value="INNER MEMBRANE PROTEIN"/>
    <property type="match status" value="1"/>
</dbReference>
<dbReference type="Proteomes" id="UP001202402">
    <property type="component" value="Unassembled WGS sequence"/>
</dbReference>
<feature type="domain" description="ABC3 transporter permease C-terminal" evidence="7">
    <location>
        <begin position="243"/>
        <end position="353"/>
    </location>
</feature>
<evidence type="ECO:0000256" key="1">
    <source>
        <dbReference type="ARBA" id="ARBA00004651"/>
    </source>
</evidence>
<organism evidence="8 9">
    <name type="scientific">Amedibacillus hominis</name>
    <dbReference type="NCBI Taxonomy" id="2897776"/>
    <lineage>
        <taxon>Bacteria</taxon>
        <taxon>Bacillati</taxon>
        <taxon>Bacillota</taxon>
        <taxon>Erysipelotrichia</taxon>
        <taxon>Erysipelotrichales</taxon>
        <taxon>Erysipelotrichaceae</taxon>
        <taxon>Amedibacillus</taxon>
    </lineage>
</organism>
<feature type="transmembrane region" description="Helical" evidence="6">
    <location>
        <begin position="407"/>
        <end position="427"/>
    </location>
</feature>
<gene>
    <name evidence="8" type="ORF">LQE99_07320</name>
</gene>
<feature type="transmembrane region" description="Helical" evidence="6">
    <location>
        <begin position="286"/>
        <end position="315"/>
    </location>
</feature>
<evidence type="ECO:0000256" key="4">
    <source>
        <dbReference type="ARBA" id="ARBA00022989"/>
    </source>
</evidence>
<dbReference type="InterPro" id="IPR003838">
    <property type="entry name" value="ABC3_permease_C"/>
</dbReference>
<evidence type="ECO:0000313" key="9">
    <source>
        <dbReference type="Proteomes" id="UP001202402"/>
    </source>
</evidence>
<evidence type="ECO:0000256" key="5">
    <source>
        <dbReference type="ARBA" id="ARBA00023136"/>
    </source>
</evidence>
<dbReference type="PROSITE" id="PS51257">
    <property type="entry name" value="PROKAR_LIPOPROTEIN"/>
    <property type="match status" value="1"/>
</dbReference>
<feature type="transmembrane region" description="Helical" evidence="6">
    <location>
        <begin position="698"/>
        <end position="725"/>
    </location>
</feature>
<keyword evidence="3 6" id="KW-0812">Transmembrane</keyword>
<keyword evidence="2" id="KW-1003">Cell membrane</keyword>
<comment type="caution">
    <text evidence="8">The sequence shown here is derived from an EMBL/GenBank/DDBJ whole genome shotgun (WGS) entry which is preliminary data.</text>
</comment>
<evidence type="ECO:0000313" key="8">
    <source>
        <dbReference type="EMBL" id="MCH4284940.1"/>
    </source>
</evidence>
<name>A0ABS9R5L1_9FIRM</name>
<feature type="domain" description="ABC3 transporter permease C-terminal" evidence="7">
    <location>
        <begin position="617"/>
        <end position="729"/>
    </location>
</feature>
<dbReference type="InterPro" id="IPR038766">
    <property type="entry name" value="Membrane_comp_ABC_pdt"/>
</dbReference>
<keyword evidence="5 6" id="KW-0472">Membrane</keyword>